<name>A0A1F7X3Q0_9BACT</name>
<evidence type="ECO:0000313" key="2">
    <source>
        <dbReference type="Proteomes" id="UP000176778"/>
    </source>
</evidence>
<sequence>MKKHLLWIVPLAVVIIAFFPNTDVPVHEGWESPFPGLITAIQPDVMRTEEMWRETYYFGLFASLDSTHILAPEWRWHGRLRLGFRPTAFDGTTKVMFTLDLAHSGWDVSMNAYDDRVGKEYVFDIRRFSYAVAESEREDNHEAFIADLIVFPGLECRGFAFVRRLEEGERWRYIPRCPLWDELSY</sequence>
<comment type="caution">
    <text evidence="1">The sequence shown here is derived from an EMBL/GenBank/DDBJ whole genome shotgun (WGS) entry which is preliminary data.</text>
</comment>
<organism evidence="1 2">
    <name type="scientific">Candidatus Woesebacteria bacterium RBG_13_46_13</name>
    <dbReference type="NCBI Taxonomy" id="1802479"/>
    <lineage>
        <taxon>Bacteria</taxon>
        <taxon>Candidatus Woeseibacteriota</taxon>
    </lineage>
</organism>
<dbReference type="Proteomes" id="UP000176778">
    <property type="component" value="Unassembled WGS sequence"/>
</dbReference>
<evidence type="ECO:0000313" key="1">
    <source>
        <dbReference type="EMBL" id="OGM09720.1"/>
    </source>
</evidence>
<proteinExistence type="predicted"/>
<dbReference type="STRING" id="1802479.A2Y68_03815"/>
<reference evidence="1 2" key="1">
    <citation type="journal article" date="2016" name="Nat. Commun.">
        <title>Thousands of microbial genomes shed light on interconnected biogeochemical processes in an aquifer system.</title>
        <authorList>
            <person name="Anantharaman K."/>
            <person name="Brown C.T."/>
            <person name="Hug L.A."/>
            <person name="Sharon I."/>
            <person name="Castelle C.J."/>
            <person name="Probst A.J."/>
            <person name="Thomas B.C."/>
            <person name="Singh A."/>
            <person name="Wilkins M.J."/>
            <person name="Karaoz U."/>
            <person name="Brodie E.L."/>
            <person name="Williams K.H."/>
            <person name="Hubbard S.S."/>
            <person name="Banfield J.F."/>
        </authorList>
    </citation>
    <scope>NUCLEOTIDE SEQUENCE [LARGE SCALE GENOMIC DNA]</scope>
</reference>
<gene>
    <name evidence="1" type="ORF">A2Y68_03815</name>
</gene>
<dbReference type="AlphaFoldDB" id="A0A1F7X3Q0"/>
<protein>
    <submittedName>
        <fullName evidence="1">Uncharacterized protein</fullName>
    </submittedName>
</protein>
<dbReference type="EMBL" id="MGFR01000003">
    <property type="protein sequence ID" value="OGM09720.1"/>
    <property type="molecule type" value="Genomic_DNA"/>
</dbReference>
<accession>A0A1F7X3Q0</accession>